<dbReference type="InterPro" id="IPR013785">
    <property type="entry name" value="Aldolase_TIM"/>
</dbReference>
<dbReference type="CTD" id="6888"/>
<accession>G3VJ54</accession>
<dbReference type="HOGENOM" id="CLU_047470_0_1_1"/>
<dbReference type="PANTHER" id="PTHR10683">
    <property type="entry name" value="TRANSALDOLASE"/>
    <property type="match status" value="1"/>
</dbReference>
<keyword evidence="7 10" id="KW-0808">Transferase</keyword>
<dbReference type="Gene3D" id="3.20.20.70">
    <property type="entry name" value="Aldolase class I"/>
    <property type="match status" value="1"/>
</dbReference>
<dbReference type="CDD" id="cd00957">
    <property type="entry name" value="Transaldolase_TalAB"/>
    <property type="match status" value="1"/>
</dbReference>
<dbReference type="NCBIfam" id="TIGR00874">
    <property type="entry name" value="talAB"/>
    <property type="match status" value="1"/>
</dbReference>
<dbReference type="InterPro" id="IPR001585">
    <property type="entry name" value="TAL/FSA"/>
</dbReference>
<keyword evidence="6" id="KW-0963">Cytoplasm</keyword>
<dbReference type="EC" id="2.2.1.2" evidence="4 10"/>
<evidence type="ECO:0000256" key="4">
    <source>
        <dbReference type="ARBA" id="ARBA00013151"/>
    </source>
</evidence>
<protein>
    <recommendedName>
        <fullName evidence="5 10">Transaldolase</fullName>
        <ecNumber evidence="4 10">2.2.1.2</ecNumber>
    </recommendedName>
</protein>
<evidence type="ECO:0000256" key="10">
    <source>
        <dbReference type="RuleBase" id="RU000501"/>
    </source>
</evidence>
<dbReference type="GeneTree" id="ENSGT00390000017361"/>
<comment type="subcellular location">
    <subcellularLocation>
        <location evidence="1">Cytoplasm</location>
    </subcellularLocation>
</comment>
<dbReference type="InParanoid" id="G3VJ54"/>
<comment type="pathway">
    <text evidence="2 10">Carbohydrate degradation; pentose phosphate pathway; D-glyceraldehyde 3-phosphate and beta-D-fructose 6-phosphate from D-ribose 5-phosphate and D-xylulose 5-phosphate (non-oxidative stage): step 2/3.</text>
</comment>
<dbReference type="InterPro" id="IPR004730">
    <property type="entry name" value="Transaldolase_1"/>
</dbReference>
<keyword evidence="8 10" id="KW-0570">Pentose shunt</keyword>
<evidence type="ECO:0000256" key="3">
    <source>
        <dbReference type="ARBA" id="ARBA00008012"/>
    </source>
</evidence>
<dbReference type="SUPFAM" id="SSF51569">
    <property type="entry name" value="Aldolase"/>
    <property type="match status" value="1"/>
</dbReference>
<dbReference type="InterPro" id="IPR018225">
    <property type="entry name" value="Transaldolase_AS"/>
</dbReference>
<evidence type="ECO:0000256" key="2">
    <source>
        <dbReference type="ARBA" id="ARBA00004857"/>
    </source>
</evidence>
<evidence type="ECO:0000256" key="6">
    <source>
        <dbReference type="ARBA" id="ARBA00022490"/>
    </source>
</evidence>
<dbReference type="Pfam" id="PF00923">
    <property type="entry name" value="TAL_FSA"/>
    <property type="match status" value="1"/>
</dbReference>
<dbReference type="HAMAP" id="MF_00492">
    <property type="entry name" value="Transaldolase_1"/>
    <property type="match status" value="1"/>
</dbReference>
<dbReference type="GO" id="GO:0005975">
    <property type="term" value="P:carbohydrate metabolic process"/>
    <property type="evidence" value="ECO:0007669"/>
    <property type="project" value="InterPro"/>
</dbReference>
<dbReference type="RefSeq" id="XP_031798420.1">
    <property type="nucleotide sequence ID" value="XM_031942560.1"/>
</dbReference>
<evidence type="ECO:0000256" key="9">
    <source>
        <dbReference type="ARBA" id="ARBA00023270"/>
    </source>
</evidence>
<dbReference type="eggNOG" id="KOG2772">
    <property type="taxonomic scope" value="Eukaryota"/>
</dbReference>
<dbReference type="GO" id="GO:0009052">
    <property type="term" value="P:pentose-phosphate shunt, non-oxidative branch"/>
    <property type="evidence" value="ECO:0007669"/>
    <property type="project" value="Ensembl"/>
</dbReference>
<keyword evidence="9" id="KW-0704">Schiff base</keyword>
<dbReference type="GO" id="GO:0004801">
    <property type="term" value="F:transaldolase activity"/>
    <property type="evidence" value="ECO:0007669"/>
    <property type="project" value="UniProtKB-EC"/>
</dbReference>
<name>G3VJ54_SARHA</name>
<reference evidence="11" key="3">
    <citation type="submission" date="2025-09" db="UniProtKB">
        <authorList>
            <consortium name="Ensembl"/>
        </authorList>
    </citation>
    <scope>IDENTIFICATION</scope>
</reference>
<evidence type="ECO:0000256" key="8">
    <source>
        <dbReference type="ARBA" id="ARBA00023126"/>
    </source>
</evidence>
<proteinExistence type="inferred from homology"/>
<sequence length="338" mass="37737">MASTSPVKRLRMDSALEQLRRFTTVVADTGDFHAIEEYKPQDATTNPSLILAAAQMPAYQNLVEDAIAYGKKLGGSQEEQIQNASDKLFVLFGAEILKKIPGRVSTEVDARLSFDKEEMVQRALRLIELYKEAGISKERILIKLSSTWEGIQAGKILEEQHGVHCNMTLLFSFAQAVACAEAGVTLISPFVGRILDWHVANTDKKSYEPHEDPGVKSVTKIYNYYKKFGYKTIVMGASFRNVGEIKALTGCDYLTISPKLLGELLKETAKLSPVLTVQEAQASDLEKVHLDEKAFRWEHNQDQMAVEKLSDGIRKFAADAVKLDKMLQERMFGTENGN</sequence>
<evidence type="ECO:0000256" key="1">
    <source>
        <dbReference type="ARBA" id="ARBA00004496"/>
    </source>
</evidence>
<dbReference type="KEGG" id="shr:100922508"/>
<dbReference type="UniPathway" id="UPA00115">
    <property type="reaction ID" value="UER00414"/>
</dbReference>
<evidence type="ECO:0000313" key="12">
    <source>
        <dbReference type="Proteomes" id="UP000007648"/>
    </source>
</evidence>
<dbReference type="AlphaFoldDB" id="G3VJ54"/>
<reference evidence="11" key="2">
    <citation type="submission" date="2025-08" db="UniProtKB">
        <authorList>
            <consortium name="Ensembl"/>
        </authorList>
    </citation>
    <scope>IDENTIFICATION</scope>
</reference>
<keyword evidence="12" id="KW-1185">Reference proteome</keyword>
<dbReference type="PROSITE" id="PS01054">
    <property type="entry name" value="TRANSALDOLASE_1"/>
    <property type="match status" value="1"/>
</dbReference>
<dbReference type="Ensembl" id="ENSSHAT00000003245.2">
    <property type="protein sequence ID" value="ENSSHAP00000003209.2"/>
    <property type="gene ID" value="ENSSHAG00000002832.2"/>
</dbReference>
<dbReference type="PROSITE" id="PS00958">
    <property type="entry name" value="TRANSALDOLASE_2"/>
    <property type="match status" value="1"/>
</dbReference>
<dbReference type="NCBIfam" id="NF009001">
    <property type="entry name" value="PRK12346.1"/>
    <property type="match status" value="1"/>
</dbReference>
<reference evidence="11 12" key="1">
    <citation type="journal article" date="2011" name="Proc. Natl. Acad. Sci. U.S.A.">
        <title>Genetic diversity and population structure of the endangered marsupial Sarcophilus harrisii (Tasmanian devil).</title>
        <authorList>
            <person name="Miller W."/>
            <person name="Hayes V.M."/>
            <person name="Ratan A."/>
            <person name="Petersen D.C."/>
            <person name="Wittekindt N.E."/>
            <person name="Miller J."/>
            <person name="Walenz B."/>
            <person name="Knight J."/>
            <person name="Qi J."/>
            <person name="Zhao F."/>
            <person name="Wang Q."/>
            <person name="Bedoya-Reina O.C."/>
            <person name="Katiyar N."/>
            <person name="Tomsho L.P."/>
            <person name="Kasson L.M."/>
            <person name="Hardie R.A."/>
            <person name="Woodbridge P."/>
            <person name="Tindall E.A."/>
            <person name="Bertelsen M.F."/>
            <person name="Dixon D."/>
            <person name="Pyecroft S."/>
            <person name="Helgen K.M."/>
            <person name="Lesk A.M."/>
            <person name="Pringle T.H."/>
            <person name="Patterson N."/>
            <person name="Zhang Y."/>
            <person name="Kreiss A."/>
            <person name="Woods G.M."/>
            <person name="Jones M.E."/>
            <person name="Schuster S.C."/>
        </authorList>
    </citation>
    <scope>NUCLEOTIDE SEQUENCE [LARGE SCALE GENOMIC DNA]</scope>
</reference>
<evidence type="ECO:0000256" key="5">
    <source>
        <dbReference type="ARBA" id="ARBA00018292"/>
    </source>
</evidence>
<dbReference type="FunFam" id="3.20.20.70:FF:000002">
    <property type="entry name" value="Transaldolase"/>
    <property type="match status" value="1"/>
</dbReference>
<gene>
    <name evidence="11" type="primary">TALDO1</name>
</gene>
<comment type="catalytic activity">
    <reaction evidence="10">
        <text>D-sedoheptulose 7-phosphate + D-glyceraldehyde 3-phosphate = D-erythrose 4-phosphate + beta-D-fructose 6-phosphate</text>
        <dbReference type="Rhea" id="RHEA:17053"/>
        <dbReference type="ChEBI" id="CHEBI:16897"/>
        <dbReference type="ChEBI" id="CHEBI:57483"/>
        <dbReference type="ChEBI" id="CHEBI:57634"/>
        <dbReference type="ChEBI" id="CHEBI:59776"/>
        <dbReference type="EC" id="2.2.1.2"/>
    </reaction>
</comment>
<dbReference type="PANTHER" id="PTHR10683:SF18">
    <property type="entry name" value="TRANSALDOLASE"/>
    <property type="match status" value="1"/>
</dbReference>
<comment type="similarity">
    <text evidence="3">Belongs to the transaldolase family. Type 1 subfamily.</text>
</comment>
<evidence type="ECO:0000313" key="11">
    <source>
        <dbReference type="Ensembl" id="ENSSHAP00000003209.2"/>
    </source>
</evidence>
<dbReference type="STRING" id="9305.ENSSHAP00000003209"/>
<dbReference type="GO" id="GO:0005829">
    <property type="term" value="C:cytosol"/>
    <property type="evidence" value="ECO:0007669"/>
    <property type="project" value="Ensembl"/>
</dbReference>
<dbReference type="OrthoDB" id="2015515at2759"/>
<comment type="function">
    <text evidence="10">Catalyzes the rate-limiting step of the non-oxidative phase in the pentose phosphate pathway. Catalyzes the reversible conversion of sedheptulose-7-phosphate and D-glyceraldehyde 3-phosphate into erythrose-4-phosphate and beta-D-fructose 6-phosphate.</text>
</comment>
<dbReference type="Proteomes" id="UP000007648">
    <property type="component" value="Unassembled WGS sequence"/>
</dbReference>
<evidence type="ECO:0000256" key="7">
    <source>
        <dbReference type="ARBA" id="ARBA00022679"/>
    </source>
</evidence>
<dbReference type="FunCoup" id="G3VJ54">
    <property type="interactions" value="1983"/>
</dbReference>
<organism evidence="11 12">
    <name type="scientific">Sarcophilus harrisii</name>
    <name type="common">Tasmanian devil</name>
    <name type="synonym">Sarcophilus laniarius</name>
    <dbReference type="NCBI Taxonomy" id="9305"/>
    <lineage>
        <taxon>Eukaryota</taxon>
        <taxon>Metazoa</taxon>
        <taxon>Chordata</taxon>
        <taxon>Craniata</taxon>
        <taxon>Vertebrata</taxon>
        <taxon>Euteleostomi</taxon>
        <taxon>Mammalia</taxon>
        <taxon>Metatheria</taxon>
        <taxon>Dasyuromorphia</taxon>
        <taxon>Dasyuridae</taxon>
        <taxon>Sarcophilus</taxon>
    </lineage>
</organism>
<dbReference type="GeneID" id="100922508"/>